<sequence>MTAAPDPVPGTPANDAASSSPHPASPTAPSYRERLLPSPGAWIVVVALGSIVGLVIVPLNSTLALIVAIVSIAIAIVLAVQYSPVVAVRDGTFFLGRAQIDVGQLGEPAVLEGEEWKLLIGQDFEPLAYHCVRGWVHAGIRVDVLDEEDPTSAWVVSSRRPQDLVLALRTAQQQA</sequence>
<feature type="compositionally biased region" description="Pro residues" evidence="1">
    <location>
        <begin position="1"/>
        <end position="10"/>
    </location>
</feature>
<keyword evidence="2" id="KW-1133">Transmembrane helix</keyword>
<dbReference type="GeneID" id="303296754"/>
<feature type="compositionally biased region" description="Low complexity" evidence="1">
    <location>
        <begin position="12"/>
        <end position="30"/>
    </location>
</feature>
<dbReference type="Pfam" id="PF11292">
    <property type="entry name" value="DUF3093"/>
    <property type="match status" value="1"/>
</dbReference>
<evidence type="ECO:0000256" key="2">
    <source>
        <dbReference type="SAM" id="Phobius"/>
    </source>
</evidence>
<feature type="region of interest" description="Disordered" evidence="1">
    <location>
        <begin position="1"/>
        <end position="31"/>
    </location>
</feature>
<dbReference type="Proteomes" id="UP001595937">
    <property type="component" value="Unassembled WGS sequence"/>
</dbReference>
<keyword evidence="2" id="KW-0812">Transmembrane</keyword>
<feature type="transmembrane region" description="Helical" evidence="2">
    <location>
        <begin position="40"/>
        <end position="57"/>
    </location>
</feature>
<comment type="caution">
    <text evidence="3">The sequence shown here is derived from an EMBL/GenBank/DDBJ whole genome shotgun (WGS) entry which is preliminary data.</text>
</comment>
<dbReference type="InterPro" id="IPR021443">
    <property type="entry name" value="DUF3093"/>
</dbReference>
<keyword evidence="2" id="KW-0472">Membrane</keyword>
<feature type="transmembrane region" description="Helical" evidence="2">
    <location>
        <begin position="63"/>
        <end position="80"/>
    </location>
</feature>
<organism evidence="3 4">
    <name type="scientific">Brachybacterium tyrofermentans</name>
    <dbReference type="NCBI Taxonomy" id="47848"/>
    <lineage>
        <taxon>Bacteria</taxon>
        <taxon>Bacillati</taxon>
        <taxon>Actinomycetota</taxon>
        <taxon>Actinomycetes</taxon>
        <taxon>Micrococcales</taxon>
        <taxon>Dermabacteraceae</taxon>
        <taxon>Brachybacterium</taxon>
    </lineage>
</organism>
<dbReference type="EMBL" id="JBHSLN010000011">
    <property type="protein sequence ID" value="MFC5296333.1"/>
    <property type="molecule type" value="Genomic_DNA"/>
</dbReference>
<keyword evidence="4" id="KW-1185">Reference proteome</keyword>
<accession>A0ABW0FAZ3</accession>
<dbReference type="RefSeq" id="WP_343923199.1">
    <property type="nucleotide sequence ID" value="NZ_BAAAIR010000032.1"/>
</dbReference>
<protein>
    <submittedName>
        <fullName evidence="3">DUF3093 domain-containing protein</fullName>
    </submittedName>
</protein>
<evidence type="ECO:0000313" key="4">
    <source>
        <dbReference type="Proteomes" id="UP001595937"/>
    </source>
</evidence>
<gene>
    <name evidence="3" type="ORF">ACFPK8_02325</name>
</gene>
<evidence type="ECO:0000256" key="1">
    <source>
        <dbReference type="SAM" id="MobiDB-lite"/>
    </source>
</evidence>
<proteinExistence type="predicted"/>
<reference evidence="4" key="1">
    <citation type="journal article" date="2019" name="Int. J. Syst. Evol. Microbiol.">
        <title>The Global Catalogue of Microorganisms (GCM) 10K type strain sequencing project: providing services to taxonomists for standard genome sequencing and annotation.</title>
        <authorList>
            <consortium name="The Broad Institute Genomics Platform"/>
            <consortium name="The Broad Institute Genome Sequencing Center for Infectious Disease"/>
            <person name="Wu L."/>
            <person name="Ma J."/>
        </authorList>
    </citation>
    <scope>NUCLEOTIDE SEQUENCE [LARGE SCALE GENOMIC DNA]</scope>
    <source>
        <strain evidence="4">CGMCC 1.16455</strain>
    </source>
</reference>
<evidence type="ECO:0000313" key="3">
    <source>
        <dbReference type="EMBL" id="MFC5296333.1"/>
    </source>
</evidence>
<name>A0ABW0FAZ3_9MICO</name>